<dbReference type="EMBL" id="MT142484">
    <property type="protein sequence ID" value="QJA82298.1"/>
    <property type="molecule type" value="Genomic_DNA"/>
</dbReference>
<organism evidence="1">
    <name type="scientific">viral metagenome</name>
    <dbReference type="NCBI Taxonomy" id="1070528"/>
    <lineage>
        <taxon>unclassified sequences</taxon>
        <taxon>metagenomes</taxon>
        <taxon>organismal metagenomes</taxon>
    </lineage>
</organism>
<protein>
    <submittedName>
        <fullName evidence="1">Uncharacterized protein</fullName>
    </submittedName>
</protein>
<proteinExistence type="predicted"/>
<reference evidence="1" key="1">
    <citation type="submission" date="2020-03" db="EMBL/GenBank/DDBJ databases">
        <title>The deep terrestrial virosphere.</title>
        <authorList>
            <person name="Holmfeldt K."/>
            <person name="Nilsson E."/>
            <person name="Simone D."/>
            <person name="Lopez-Fernandez M."/>
            <person name="Wu X."/>
            <person name="de Brujin I."/>
            <person name="Lundin D."/>
            <person name="Andersson A."/>
            <person name="Bertilsson S."/>
            <person name="Dopson M."/>
        </authorList>
    </citation>
    <scope>NUCLEOTIDE SEQUENCE</scope>
    <source>
        <strain evidence="1">MM415A00428</strain>
    </source>
</reference>
<dbReference type="AlphaFoldDB" id="A0A6M3KLS8"/>
<gene>
    <name evidence="1" type="ORF">MM415A00428_0016</name>
</gene>
<name>A0A6M3KLS8_9ZZZZ</name>
<accession>A0A6M3KLS8</accession>
<sequence>MKLIPENVYKIMVDCLFKEGENSENAIKVEGITHNIGFHPERIKEHSNEIKELLAHLPKEFHKDNGGGMSFLNACINDKGDQWGEHIDIEALFTLGMAGGYVKTCLPKELWSLLPGGMPYYVVNIRE</sequence>
<evidence type="ECO:0000313" key="1">
    <source>
        <dbReference type="EMBL" id="QJA82298.1"/>
    </source>
</evidence>